<dbReference type="HOGENOM" id="CLU_051494_0_0_6"/>
<reference evidence="2 3" key="1">
    <citation type="submission" date="2014-10" db="EMBL/GenBank/DDBJ databases">
        <title>Whole genome sequence of Francisella endociliophora strain FSC1006, isolated from a laboratory culture of the marine ciliate Euplotes raikovi.</title>
        <authorList>
            <person name="Granberg M."/>
            <person name="Backman S."/>
            <person name="Lundmark E."/>
            <person name="Nilsson E."/>
            <person name="Karlsson E."/>
            <person name="Thelaus J."/>
            <person name="Ohrman C."/>
            <person name="Larkeryd A."/>
            <person name="Stenberg P."/>
        </authorList>
    </citation>
    <scope>NUCLEOTIDE SEQUENCE [LARGE SCALE GENOMIC DNA]</scope>
    <source>
        <strain evidence="2 3">FSC1006</strain>
    </source>
</reference>
<dbReference type="Pfam" id="PF05168">
    <property type="entry name" value="HEPN"/>
    <property type="match status" value="1"/>
</dbReference>
<dbReference type="RefSeq" id="WP_040008048.1">
    <property type="nucleotide sequence ID" value="NZ_CP009574.1"/>
</dbReference>
<dbReference type="InterPro" id="IPR052548">
    <property type="entry name" value="Type_VII_TA_antitoxin"/>
</dbReference>
<accession>A0A097EMQ0</accession>
<dbReference type="eggNOG" id="COG1708">
    <property type="taxonomic scope" value="Bacteria"/>
</dbReference>
<evidence type="ECO:0000313" key="3">
    <source>
        <dbReference type="Proteomes" id="UP000029672"/>
    </source>
</evidence>
<protein>
    <recommendedName>
        <fullName evidence="1">HEPN domain-containing protein</fullName>
    </recommendedName>
</protein>
<dbReference type="Pfam" id="PF18765">
    <property type="entry name" value="Polbeta"/>
    <property type="match status" value="1"/>
</dbReference>
<gene>
    <name evidence="2" type="ORF">LO80_01870</name>
</gene>
<dbReference type="EMBL" id="CP009574">
    <property type="protein sequence ID" value="AIT08846.1"/>
    <property type="molecule type" value="Genomic_DNA"/>
</dbReference>
<dbReference type="KEGG" id="frf:LO80_01870"/>
<evidence type="ECO:0000259" key="1">
    <source>
        <dbReference type="PROSITE" id="PS50910"/>
    </source>
</evidence>
<dbReference type="Proteomes" id="UP000029672">
    <property type="component" value="Chromosome"/>
</dbReference>
<dbReference type="SMART" id="SM00748">
    <property type="entry name" value="HEPN"/>
    <property type="match status" value="1"/>
</dbReference>
<dbReference type="InterPro" id="IPR007842">
    <property type="entry name" value="HEPN_dom"/>
</dbReference>
<dbReference type="STRING" id="1547445.LO80_01870"/>
<name>A0A097EMQ0_9GAMM</name>
<feature type="domain" description="HEPN" evidence="1">
    <location>
        <begin position="164"/>
        <end position="284"/>
    </location>
</feature>
<dbReference type="InterPro" id="IPR041633">
    <property type="entry name" value="Polbeta"/>
</dbReference>
<evidence type="ECO:0000313" key="2">
    <source>
        <dbReference type="EMBL" id="AIT08846.1"/>
    </source>
</evidence>
<dbReference type="SUPFAM" id="SSF81593">
    <property type="entry name" value="Nucleotidyltransferase substrate binding subunit/domain"/>
    <property type="match status" value="1"/>
</dbReference>
<dbReference type="CDD" id="cd05403">
    <property type="entry name" value="NT_KNTase_like"/>
    <property type="match status" value="1"/>
</dbReference>
<dbReference type="SUPFAM" id="SSF81301">
    <property type="entry name" value="Nucleotidyltransferase"/>
    <property type="match status" value="1"/>
</dbReference>
<keyword evidence="3" id="KW-1185">Reference proteome</keyword>
<organism evidence="2 3">
    <name type="scientific">Candidatus Francisella endociliophora</name>
    <dbReference type="NCBI Taxonomy" id="653937"/>
    <lineage>
        <taxon>Bacteria</taxon>
        <taxon>Pseudomonadati</taxon>
        <taxon>Pseudomonadota</taxon>
        <taxon>Gammaproteobacteria</taxon>
        <taxon>Thiotrichales</taxon>
        <taxon>Francisellaceae</taxon>
        <taxon>Francisella</taxon>
    </lineage>
</organism>
<dbReference type="OrthoDB" id="6397042at2"/>
<dbReference type="Gene3D" id="1.20.120.330">
    <property type="entry name" value="Nucleotidyltransferases domain 2"/>
    <property type="match status" value="1"/>
</dbReference>
<dbReference type="PANTHER" id="PTHR33933:SF1">
    <property type="entry name" value="PROTEIN ADENYLYLTRANSFERASE MNTA-RELATED"/>
    <property type="match status" value="1"/>
</dbReference>
<sequence>MKTDLSNLPASKQNHLSQIVAVIRDEFEQVTGFSHGKRKNSKILKIILFGSFATGKWVNDPAHGYISDYDILVILDRQELVEEYKIWDNVESRMAVRIRPEVNIIVHSLKEVNEALVKGQYFFSDIKRDGIVLYESDRRELALAGNLTKSESKEIAEKHYEQWFESACEFYEMYRVATSKGFLKTAAFELHQATERFYACLLLVFTNYKPNTHNLVKLNSLAIELDEQIAEIFPQTSKVERRRFQLLKKAYIEARYSKHYKITEEELTWLGERVKQLQLLTEKLCKDKIAEFGD</sequence>
<dbReference type="InterPro" id="IPR043519">
    <property type="entry name" value="NT_sf"/>
</dbReference>
<dbReference type="PROSITE" id="PS50910">
    <property type="entry name" value="HEPN"/>
    <property type="match status" value="1"/>
</dbReference>
<dbReference type="PANTHER" id="PTHR33933">
    <property type="entry name" value="NUCLEOTIDYLTRANSFERASE"/>
    <property type="match status" value="1"/>
</dbReference>
<dbReference type="AlphaFoldDB" id="A0A097EMQ0"/>
<dbReference type="Gene3D" id="3.30.460.10">
    <property type="entry name" value="Beta Polymerase, domain 2"/>
    <property type="match status" value="1"/>
</dbReference>
<proteinExistence type="predicted"/>